<dbReference type="RefSeq" id="WP_048938484.1">
    <property type="nucleotide sequence ID" value="NZ_CP020925.1"/>
</dbReference>
<reference evidence="7 8" key="1">
    <citation type="submission" date="2017-04" db="EMBL/GenBank/DDBJ databases">
        <title>Characterization, genome and methylation analysis of a phthalic acid esters degrading strain Sphingobium yanoikuyae SHJ.</title>
        <authorList>
            <person name="Feng L."/>
        </authorList>
    </citation>
    <scope>NUCLEOTIDE SEQUENCE [LARGE SCALE GENOMIC DNA]</scope>
    <source>
        <strain evidence="7 8">SHJ</strain>
    </source>
</reference>
<keyword evidence="3" id="KW-0326">Glycosidase</keyword>
<accession>A0A0J9CYD2</accession>
<dbReference type="PANTHER" id="PTHR12631:SF8">
    <property type="entry name" value="ALPHA-L-IDURONIDASE"/>
    <property type="match status" value="1"/>
</dbReference>
<dbReference type="Gene3D" id="3.20.20.80">
    <property type="entry name" value="Glycosidases"/>
    <property type="match status" value="1"/>
</dbReference>
<evidence type="ECO:0000256" key="2">
    <source>
        <dbReference type="ARBA" id="ARBA00022801"/>
    </source>
</evidence>
<comment type="similarity">
    <text evidence="1">Belongs to the glycosyl hydrolase 39 family.</text>
</comment>
<name>A0A0J9CYD2_SPHYA</name>
<dbReference type="EMBL" id="CP020925">
    <property type="protein sequence ID" value="ATP18459.1"/>
    <property type="molecule type" value="Genomic_DNA"/>
</dbReference>
<keyword evidence="2" id="KW-0378">Hydrolase</keyword>
<dbReference type="InterPro" id="IPR049166">
    <property type="entry name" value="GH39_cat"/>
</dbReference>
<sequence length="560" mass="61289">MTISRVIASLSVLLALPQLAHAQTAPARQVAISVDAAKPAGKLPPVWRFFGADEPNYATMKDGRKLLLELGELKKGEIYFRAHNLLSSGDGTAAFKWGSSNAYTETRDGKPVYDWKVVDGIIDTYLARGVRPYLQIGFMPEAMSAAPAGTPYQHSWRPGFDYKLIATGWTYPPKDYEKWAELVYQWTLHNIEKYGKAEVEKWYFEVWNEPNSPFYWTASPEEFYKLHDYAISAVRRALPTARVGGPDVAGAGGAFMDGFLKHVSSGKNYVTGQTGTPTDFLSFHAKGRPEFVDGHVRMGIATHLREADRGFTKVLSIPSLAGKPVVIGESDPEGCAACPGPQNDYRNGTMYSSYTAASFARIWELAERRKVNLEGVLSWSFEFEDQPWFAGYRQLSTNGVDLPVLNVFRMFAQLGETKLSTVNSAQIPLDQAMTKGIQGDADIGSIATRTADGKVALLLWHYHDDDVAGPDAQLKIGLKGLKAAPSSATLWRVDGDHANAFAAWKKMGSPQSPDQDQYAQLEAASVMKAETVAVAGPRGAASIDLALPRQGVALLILDAQ</sequence>
<dbReference type="InterPro" id="IPR049165">
    <property type="entry name" value="GH39_as"/>
</dbReference>
<evidence type="ECO:0000256" key="1">
    <source>
        <dbReference type="ARBA" id="ARBA00008875"/>
    </source>
</evidence>
<evidence type="ECO:0000313" key="7">
    <source>
        <dbReference type="EMBL" id="ATP18459.1"/>
    </source>
</evidence>
<feature type="domain" description="Glycosyl hydrolases family 39 N-terminal catalytic" evidence="6">
    <location>
        <begin position="31"/>
        <end position="532"/>
    </location>
</feature>
<evidence type="ECO:0000256" key="4">
    <source>
        <dbReference type="PIRSR" id="PIRSR600514-1"/>
    </source>
</evidence>
<dbReference type="GO" id="GO:0005975">
    <property type="term" value="P:carbohydrate metabolic process"/>
    <property type="evidence" value="ECO:0007669"/>
    <property type="project" value="InterPro"/>
</dbReference>
<keyword evidence="5" id="KW-0732">Signal</keyword>
<dbReference type="Pfam" id="PF01229">
    <property type="entry name" value="Glyco_hydro_39"/>
    <property type="match status" value="1"/>
</dbReference>
<dbReference type="InterPro" id="IPR051923">
    <property type="entry name" value="Glycosyl_Hydrolase_39"/>
</dbReference>
<dbReference type="PROSITE" id="PS01027">
    <property type="entry name" value="GLYCOSYL_HYDROL_F39"/>
    <property type="match status" value="1"/>
</dbReference>
<dbReference type="SUPFAM" id="SSF51445">
    <property type="entry name" value="(Trans)glycosidases"/>
    <property type="match status" value="1"/>
</dbReference>
<dbReference type="PRINTS" id="PR00745">
    <property type="entry name" value="GLHYDRLASE39"/>
</dbReference>
<dbReference type="GO" id="GO:0004553">
    <property type="term" value="F:hydrolase activity, hydrolyzing O-glycosyl compounds"/>
    <property type="evidence" value="ECO:0007669"/>
    <property type="project" value="InterPro"/>
</dbReference>
<evidence type="ECO:0000259" key="6">
    <source>
        <dbReference type="Pfam" id="PF01229"/>
    </source>
</evidence>
<dbReference type="InterPro" id="IPR017853">
    <property type="entry name" value="GH"/>
</dbReference>
<organism evidence="7 8">
    <name type="scientific">Sphingobium yanoikuyae</name>
    <name type="common">Sphingomonas yanoikuyae</name>
    <dbReference type="NCBI Taxonomy" id="13690"/>
    <lineage>
        <taxon>Bacteria</taxon>
        <taxon>Pseudomonadati</taxon>
        <taxon>Pseudomonadota</taxon>
        <taxon>Alphaproteobacteria</taxon>
        <taxon>Sphingomonadales</taxon>
        <taxon>Sphingomonadaceae</taxon>
        <taxon>Sphingobium</taxon>
    </lineage>
</organism>
<dbReference type="SUPFAM" id="SSF51011">
    <property type="entry name" value="Glycosyl hydrolase domain"/>
    <property type="match status" value="1"/>
</dbReference>
<dbReference type="AlphaFoldDB" id="A0A0J9CYD2"/>
<dbReference type="InterPro" id="IPR000514">
    <property type="entry name" value="Glyco_hydro_39"/>
</dbReference>
<dbReference type="Gene3D" id="2.60.40.1500">
    <property type="entry name" value="Glycosyl hydrolase domain, family 39"/>
    <property type="match status" value="1"/>
</dbReference>
<gene>
    <name evidence="7" type="ORF">BV87_08630</name>
</gene>
<feature type="chain" id="PRO_5030009391" evidence="5">
    <location>
        <begin position="23"/>
        <end position="560"/>
    </location>
</feature>
<dbReference type="PANTHER" id="PTHR12631">
    <property type="entry name" value="ALPHA-L-IDURONIDASE"/>
    <property type="match status" value="1"/>
</dbReference>
<proteinExistence type="inferred from homology"/>
<evidence type="ECO:0000256" key="5">
    <source>
        <dbReference type="SAM" id="SignalP"/>
    </source>
</evidence>
<evidence type="ECO:0000313" key="8">
    <source>
        <dbReference type="Proteomes" id="UP000037029"/>
    </source>
</evidence>
<feature type="active site" description="Proton donor" evidence="4">
    <location>
        <position position="209"/>
    </location>
</feature>
<protein>
    <submittedName>
        <fullName evidence="7">Beta-xylosidase</fullName>
    </submittedName>
</protein>
<evidence type="ECO:0000256" key="3">
    <source>
        <dbReference type="ARBA" id="ARBA00023295"/>
    </source>
</evidence>
<feature type="signal peptide" evidence="5">
    <location>
        <begin position="1"/>
        <end position="22"/>
    </location>
</feature>
<dbReference type="Proteomes" id="UP000037029">
    <property type="component" value="Chromosome"/>
</dbReference>